<feature type="region of interest" description="Disordered" evidence="1">
    <location>
        <begin position="1"/>
        <end position="29"/>
    </location>
</feature>
<proteinExistence type="predicted"/>
<evidence type="ECO:0000256" key="1">
    <source>
        <dbReference type="SAM" id="MobiDB-lite"/>
    </source>
</evidence>
<organism evidence="2 3">
    <name type="scientific">Nocardia jinanensis</name>
    <dbReference type="NCBI Taxonomy" id="382504"/>
    <lineage>
        <taxon>Bacteria</taxon>
        <taxon>Bacillati</taxon>
        <taxon>Actinomycetota</taxon>
        <taxon>Actinomycetes</taxon>
        <taxon>Mycobacteriales</taxon>
        <taxon>Nocardiaceae</taxon>
        <taxon>Nocardia</taxon>
    </lineage>
</organism>
<dbReference type="EMBL" id="BMMH01000009">
    <property type="protein sequence ID" value="GGL25114.1"/>
    <property type="molecule type" value="Genomic_DNA"/>
</dbReference>
<gene>
    <name evidence="2" type="ORF">GCM10011588_44950</name>
</gene>
<keyword evidence="3" id="KW-1185">Reference proteome</keyword>
<accession>A0A917RTC9</accession>
<dbReference type="AlphaFoldDB" id="A0A917RTC9"/>
<sequence>MIHEVGGVRRVGQRPAHRARESCPGYRPVVAAPDRRSQVATGSYRTGEMFTGVVAVSAPFAVEIDLGRI</sequence>
<comment type="caution">
    <text evidence="2">The sequence shown here is derived from an EMBL/GenBank/DDBJ whole genome shotgun (WGS) entry which is preliminary data.</text>
</comment>
<dbReference type="Proteomes" id="UP000638263">
    <property type="component" value="Unassembled WGS sequence"/>
</dbReference>
<evidence type="ECO:0000313" key="2">
    <source>
        <dbReference type="EMBL" id="GGL25114.1"/>
    </source>
</evidence>
<protein>
    <submittedName>
        <fullName evidence="2">Uncharacterized protein</fullName>
    </submittedName>
</protein>
<reference evidence="2" key="1">
    <citation type="journal article" date="2014" name="Int. J. Syst. Evol. Microbiol.">
        <title>Complete genome sequence of Corynebacterium casei LMG S-19264T (=DSM 44701T), isolated from a smear-ripened cheese.</title>
        <authorList>
            <consortium name="US DOE Joint Genome Institute (JGI-PGF)"/>
            <person name="Walter F."/>
            <person name="Albersmeier A."/>
            <person name="Kalinowski J."/>
            <person name="Ruckert C."/>
        </authorList>
    </citation>
    <scope>NUCLEOTIDE SEQUENCE</scope>
    <source>
        <strain evidence="2">CGMCC 4.3508</strain>
    </source>
</reference>
<name>A0A917RTC9_9NOCA</name>
<evidence type="ECO:0000313" key="3">
    <source>
        <dbReference type="Proteomes" id="UP000638263"/>
    </source>
</evidence>
<reference evidence="2" key="2">
    <citation type="submission" date="2020-09" db="EMBL/GenBank/DDBJ databases">
        <authorList>
            <person name="Sun Q."/>
            <person name="Zhou Y."/>
        </authorList>
    </citation>
    <scope>NUCLEOTIDE SEQUENCE</scope>
    <source>
        <strain evidence="2">CGMCC 4.3508</strain>
    </source>
</reference>